<dbReference type="PROSITE" id="PS00108">
    <property type="entry name" value="PROTEIN_KINASE_ST"/>
    <property type="match status" value="1"/>
</dbReference>
<keyword evidence="8" id="KW-0418">Kinase</keyword>
<keyword evidence="4" id="KW-0597">Phosphoprotein</keyword>
<evidence type="ECO:0000256" key="1">
    <source>
        <dbReference type="ARBA" id="ARBA00004123"/>
    </source>
</evidence>
<evidence type="ECO:0000256" key="10">
    <source>
        <dbReference type="ARBA" id="ARBA00023242"/>
    </source>
</evidence>
<evidence type="ECO:0000256" key="6">
    <source>
        <dbReference type="ARBA" id="ARBA00022682"/>
    </source>
</evidence>
<dbReference type="FunFam" id="1.10.510.10:FF:000852">
    <property type="entry name" value="Mitogen-activated protein kinase kinase kinase 17"/>
    <property type="match status" value="1"/>
</dbReference>
<dbReference type="PROSITE" id="PS51257">
    <property type="entry name" value="PROKAR_LIPOPROTEIN"/>
    <property type="match status" value="1"/>
</dbReference>
<comment type="subcellular location">
    <subcellularLocation>
        <location evidence="1">Nucleus</location>
    </subcellularLocation>
</comment>
<accession>A0AAN9EI40</accession>
<keyword evidence="5" id="KW-0808">Transferase</keyword>
<dbReference type="Pfam" id="PF00069">
    <property type="entry name" value="Pkinase"/>
    <property type="match status" value="1"/>
</dbReference>
<dbReference type="EMBL" id="JAYWIO010000006">
    <property type="protein sequence ID" value="KAK7257556.1"/>
    <property type="molecule type" value="Genomic_DNA"/>
</dbReference>
<evidence type="ECO:0000256" key="11">
    <source>
        <dbReference type="ARBA" id="ARBA00047559"/>
    </source>
</evidence>
<dbReference type="InterPro" id="IPR008271">
    <property type="entry name" value="Ser/Thr_kinase_AS"/>
</dbReference>
<evidence type="ECO:0000256" key="5">
    <source>
        <dbReference type="ARBA" id="ARBA00022679"/>
    </source>
</evidence>
<evidence type="ECO:0000259" key="15">
    <source>
        <dbReference type="PROSITE" id="PS50011"/>
    </source>
</evidence>
<organism evidence="16 17">
    <name type="scientific">Crotalaria pallida</name>
    <name type="common">Smooth rattlebox</name>
    <name type="synonym">Crotalaria striata</name>
    <dbReference type="NCBI Taxonomy" id="3830"/>
    <lineage>
        <taxon>Eukaryota</taxon>
        <taxon>Viridiplantae</taxon>
        <taxon>Streptophyta</taxon>
        <taxon>Embryophyta</taxon>
        <taxon>Tracheophyta</taxon>
        <taxon>Spermatophyta</taxon>
        <taxon>Magnoliopsida</taxon>
        <taxon>eudicotyledons</taxon>
        <taxon>Gunneridae</taxon>
        <taxon>Pentapetalae</taxon>
        <taxon>rosids</taxon>
        <taxon>fabids</taxon>
        <taxon>Fabales</taxon>
        <taxon>Fabaceae</taxon>
        <taxon>Papilionoideae</taxon>
        <taxon>50 kb inversion clade</taxon>
        <taxon>genistoids sensu lato</taxon>
        <taxon>core genistoids</taxon>
        <taxon>Crotalarieae</taxon>
        <taxon>Crotalaria</taxon>
    </lineage>
</organism>
<evidence type="ECO:0000313" key="16">
    <source>
        <dbReference type="EMBL" id="KAK7257556.1"/>
    </source>
</evidence>
<dbReference type="SMART" id="SM00220">
    <property type="entry name" value="S_TKc"/>
    <property type="match status" value="1"/>
</dbReference>
<reference evidence="16 17" key="1">
    <citation type="submission" date="2024-01" db="EMBL/GenBank/DDBJ databases">
        <title>The genomes of 5 underutilized Papilionoideae crops provide insights into root nodulation and disease resistanc.</title>
        <authorList>
            <person name="Yuan L."/>
        </authorList>
    </citation>
    <scope>NUCLEOTIDE SEQUENCE [LARGE SCALE GENOMIC DNA]</scope>
    <source>
        <strain evidence="16">ZHUSHIDOU_FW_LH</strain>
        <tissue evidence="16">Leaf</tissue>
    </source>
</reference>
<comment type="catalytic activity">
    <reaction evidence="11">
        <text>L-threonyl-[protein] + ATP = O-phospho-L-threonyl-[protein] + ADP + H(+)</text>
        <dbReference type="Rhea" id="RHEA:46608"/>
        <dbReference type="Rhea" id="RHEA-COMP:11060"/>
        <dbReference type="Rhea" id="RHEA-COMP:11605"/>
        <dbReference type="ChEBI" id="CHEBI:15378"/>
        <dbReference type="ChEBI" id="CHEBI:30013"/>
        <dbReference type="ChEBI" id="CHEBI:30616"/>
        <dbReference type="ChEBI" id="CHEBI:61977"/>
        <dbReference type="ChEBI" id="CHEBI:456216"/>
        <dbReference type="EC" id="2.7.11.25"/>
    </reaction>
</comment>
<dbReference type="Proteomes" id="UP001372338">
    <property type="component" value="Unassembled WGS sequence"/>
</dbReference>
<dbReference type="PANTHER" id="PTHR48011">
    <property type="entry name" value="CCR4-NOT TRANSCRIPTIONAL COMPLEX SUBUNIT CAF120-RELATED"/>
    <property type="match status" value="1"/>
</dbReference>
<dbReference type="PROSITE" id="PS00107">
    <property type="entry name" value="PROTEIN_KINASE_ATP"/>
    <property type="match status" value="1"/>
</dbReference>
<evidence type="ECO:0000256" key="14">
    <source>
        <dbReference type="RuleBase" id="RU000304"/>
    </source>
</evidence>
<dbReference type="PANTHER" id="PTHR48011:SF4">
    <property type="entry name" value="MITOGEN-ACTIVATED PROTEIN KINASE KINASE KINASE 19"/>
    <property type="match status" value="1"/>
</dbReference>
<gene>
    <name evidence="16" type="ORF">RIF29_31606</name>
</gene>
<evidence type="ECO:0000256" key="12">
    <source>
        <dbReference type="ARBA" id="ARBA00048329"/>
    </source>
</evidence>
<dbReference type="AlphaFoldDB" id="A0AAN9EI40"/>
<dbReference type="GO" id="GO:0005524">
    <property type="term" value="F:ATP binding"/>
    <property type="evidence" value="ECO:0007669"/>
    <property type="project" value="UniProtKB-UniRule"/>
</dbReference>
<comment type="caution">
    <text evidence="16">The sequence shown here is derived from an EMBL/GenBank/DDBJ whole genome shotgun (WGS) entry which is preliminary data.</text>
</comment>
<dbReference type="InterPro" id="IPR052751">
    <property type="entry name" value="Plant_MAPKKK"/>
</dbReference>
<proteinExistence type="inferred from homology"/>
<protein>
    <recommendedName>
        <fullName evidence="2">mitogen-activated protein kinase kinase kinase</fullName>
        <ecNumber evidence="2">2.7.11.25</ecNumber>
    </recommendedName>
</protein>
<keyword evidence="3 14" id="KW-0723">Serine/threonine-protein kinase</keyword>
<dbReference type="SUPFAM" id="SSF56112">
    <property type="entry name" value="Protein kinase-like (PK-like)"/>
    <property type="match status" value="1"/>
</dbReference>
<dbReference type="EC" id="2.7.11.25" evidence="2"/>
<keyword evidence="17" id="KW-1185">Reference proteome</keyword>
<dbReference type="CDD" id="cd06606">
    <property type="entry name" value="STKc_MAPKKK"/>
    <property type="match status" value="1"/>
</dbReference>
<feature type="binding site" evidence="13">
    <location>
        <position position="30"/>
    </location>
    <ligand>
        <name>ATP</name>
        <dbReference type="ChEBI" id="CHEBI:30616"/>
    </ligand>
</feature>
<evidence type="ECO:0000256" key="7">
    <source>
        <dbReference type="ARBA" id="ARBA00022741"/>
    </source>
</evidence>
<dbReference type="InterPro" id="IPR000719">
    <property type="entry name" value="Prot_kinase_dom"/>
</dbReference>
<dbReference type="GO" id="GO:0009738">
    <property type="term" value="P:abscisic acid-activated signaling pathway"/>
    <property type="evidence" value="ECO:0007669"/>
    <property type="project" value="UniProtKB-KW"/>
</dbReference>
<evidence type="ECO:0000256" key="3">
    <source>
        <dbReference type="ARBA" id="ARBA00022527"/>
    </source>
</evidence>
<comment type="catalytic activity">
    <reaction evidence="12">
        <text>L-seryl-[protein] + ATP = O-phospho-L-seryl-[protein] + ADP + H(+)</text>
        <dbReference type="Rhea" id="RHEA:17989"/>
        <dbReference type="Rhea" id="RHEA-COMP:9863"/>
        <dbReference type="Rhea" id="RHEA-COMP:11604"/>
        <dbReference type="ChEBI" id="CHEBI:15378"/>
        <dbReference type="ChEBI" id="CHEBI:29999"/>
        <dbReference type="ChEBI" id="CHEBI:30616"/>
        <dbReference type="ChEBI" id="CHEBI:83421"/>
        <dbReference type="ChEBI" id="CHEBI:456216"/>
        <dbReference type="EC" id="2.7.11.25"/>
    </reaction>
</comment>
<evidence type="ECO:0000313" key="17">
    <source>
        <dbReference type="Proteomes" id="UP001372338"/>
    </source>
</evidence>
<dbReference type="Gene3D" id="1.10.510.10">
    <property type="entry name" value="Transferase(Phosphotransferase) domain 1"/>
    <property type="match status" value="1"/>
</dbReference>
<dbReference type="InterPro" id="IPR011009">
    <property type="entry name" value="Kinase-like_dom_sf"/>
</dbReference>
<comment type="similarity">
    <text evidence="14">Belongs to the protein kinase superfamily.</text>
</comment>
<dbReference type="GO" id="GO:0006970">
    <property type="term" value="P:response to osmotic stress"/>
    <property type="evidence" value="ECO:0007669"/>
    <property type="project" value="UniProtKB-ARBA"/>
</dbReference>
<feature type="domain" description="Protein kinase" evidence="15">
    <location>
        <begin position="3"/>
        <end position="255"/>
    </location>
</feature>
<keyword evidence="9 13" id="KW-0067">ATP-binding</keyword>
<evidence type="ECO:0000256" key="2">
    <source>
        <dbReference type="ARBA" id="ARBA00012406"/>
    </source>
</evidence>
<keyword evidence="10" id="KW-0539">Nucleus</keyword>
<keyword evidence="7 13" id="KW-0547">Nucleotide-binding</keyword>
<dbReference type="GO" id="GO:0005634">
    <property type="term" value="C:nucleus"/>
    <property type="evidence" value="ECO:0007669"/>
    <property type="project" value="UniProtKB-SubCell"/>
</dbReference>
<dbReference type="InterPro" id="IPR017441">
    <property type="entry name" value="Protein_kinase_ATP_BS"/>
</dbReference>
<keyword evidence="6" id="KW-0938">Abscisic acid signaling pathway</keyword>
<dbReference type="GO" id="GO:0004709">
    <property type="term" value="F:MAP kinase kinase kinase activity"/>
    <property type="evidence" value="ECO:0007669"/>
    <property type="project" value="UniProtKB-EC"/>
</dbReference>
<name>A0AAN9EI40_CROPI</name>
<evidence type="ECO:0000256" key="4">
    <source>
        <dbReference type="ARBA" id="ARBA00022553"/>
    </source>
</evidence>
<evidence type="ECO:0000256" key="13">
    <source>
        <dbReference type="PROSITE-ProRule" id="PRU10141"/>
    </source>
</evidence>
<evidence type="ECO:0000256" key="8">
    <source>
        <dbReference type="ARBA" id="ARBA00022777"/>
    </source>
</evidence>
<dbReference type="PROSITE" id="PS50011">
    <property type="entry name" value="PROTEIN_KINASE_DOM"/>
    <property type="match status" value="1"/>
</dbReference>
<sequence length="417" mass="45489">MKWSRGHTIGHGSSATVSIATGCGGIFAVKSSNLSNSEPLQREQRILSSLCSPYIVTYKGYDITMENNTLMYNLFMEYMPFGTLVQATQRRGGGRINEAAIACYTRQVVQGLEYLHSKGLVHCDIKGANILISEDGVAKICDFGCAKCVTDDAKAKPIGGTPMFMAPEVARGEEQGCPSDIWSLGCTMIEMAVGASPWPNVADPFSVLYHIAYSNKVPEIPSFLSEEAKDFLGKCFRRNPHERWTASQLLKHPFLREISFDSKQIEECNSTSPTSILEQGIWNYVEESRSVGNLIHMTSFENSPGGRVRSLSQNSGEPCLAWHDVGESWITIRGSEGREEVEAFGNCGSETASSSSDGLALDELVKSNVSGKINGHFCKGHKCRDGNSSGSSVVVSNLNFERGIDKMLLVPSILDIL</sequence>
<evidence type="ECO:0000256" key="9">
    <source>
        <dbReference type="ARBA" id="ARBA00022840"/>
    </source>
</evidence>
<dbReference type="GO" id="GO:0019901">
    <property type="term" value="F:protein kinase binding"/>
    <property type="evidence" value="ECO:0007669"/>
    <property type="project" value="UniProtKB-ARBA"/>
</dbReference>